<accession>A0ABS5G427</accession>
<feature type="domain" description="Calcineurin-like phosphoesterase" evidence="1">
    <location>
        <begin position="1"/>
        <end position="184"/>
    </location>
</feature>
<protein>
    <submittedName>
        <fullName evidence="2">Metallophosphoesterase</fullName>
    </submittedName>
</protein>
<dbReference type="Proteomes" id="UP001314635">
    <property type="component" value="Unassembled WGS sequence"/>
</dbReference>
<organism evidence="2 3">
    <name type="scientific">Bradyrhizobium denitrificans</name>
    <dbReference type="NCBI Taxonomy" id="2734912"/>
    <lineage>
        <taxon>Bacteria</taxon>
        <taxon>Pseudomonadati</taxon>
        <taxon>Pseudomonadota</taxon>
        <taxon>Alphaproteobacteria</taxon>
        <taxon>Hyphomicrobiales</taxon>
        <taxon>Nitrobacteraceae</taxon>
        <taxon>Bradyrhizobium</taxon>
    </lineage>
</organism>
<dbReference type="Gene3D" id="3.60.21.10">
    <property type="match status" value="1"/>
</dbReference>
<reference evidence="3" key="1">
    <citation type="journal article" date="2021" name="ISME J.">
        <title>Evolutionary origin and ecological implication of a unique nif island in free-living Bradyrhizobium lineages.</title>
        <authorList>
            <person name="Tao J."/>
        </authorList>
    </citation>
    <scope>NUCLEOTIDE SEQUENCE [LARGE SCALE GENOMIC DNA]</scope>
    <source>
        <strain evidence="3">SZCCT0094</strain>
    </source>
</reference>
<evidence type="ECO:0000259" key="1">
    <source>
        <dbReference type="Pfam" id="PF00149"/>
    </source>
</evidence>
<name>A0ABS5G427_9BRAD</name>
<sequence>MRCLVVADLHYALPQFDWLVAAADHFDAVVFAGDALDLASIVDIRAQIVVVKTYLALLAAKTRVMICSGNHDLEERSAEGEKIAAWIGTVRELGIAADGDDLLIGETLFSICPWWDGPLVKAAIQRQLDAAAGLPAARWIWVHHAPPANSPVSWGGKRFFGDTELEGFIAHHRPAMVISGHVHQSPFIKDGSWFDRVGETWVFNTGRQPGRPPTYIVIDTDAEQAFWLAAGQAEWIDLASPLQRPAQPVTVAPEWLRAVDRIPDPFLARPAAAAG</sequence>
<dbReference type="InterPro" id="IPR004843">
    <property type="entry name" value="Calcineurin-like_PHP"/>
</dbReference>
<proteinExistence type="predicted"/>
<keyword evidence="3" id="KW-1185">Reference proteome</keyword>
<gene>
    <name evidence="2" type="ORF">JQ619_09475</name>
</gene>
<dbReference type="InterPro" id="IPR029052">
    <property type="entry name" value="Metallo-depent_PP-like"/>
</dbReference>
<evidence type="ECO:0000313" key="2">
    <source>
        <dbReference type="EMBL" id="MBR1135998.1"/>
    </source>
</evidence>
<evidence type="ECO:0000313" key="3">
    <source>
        <dbReference type="Proteomes" id="UP001314635"/>
    </source>
</evidence>
<dbReference type="SUPFAM" id="SSF56300">
    <property type="entry name" value="Metallo-dependent phosphatases"/>
    <property type="match status" value="1"/>
</dbReference>
<dbReference type="EMBL" id="JAFCLK010000007">
    <property type="protein sequence ID" value="MBR1135998.1"/>
    <property type="molecule type" value="Genomic_DNA"/>
</dbReference>
<dbReference type="Pfam" id="PF00149">
    <property type="entry name" value="Metallophos"/>
    <property type="match status" value="1"/>
</dbReference>
<dbReference type="RefSeq" id="WP_012044592.1">
    <property type="nucleotide sequence ID" value="NZ_JABFDP010000008.1"/>
</dbReference>
<comment type="caution">
    <text evidence="2">The sequence shown here is derived from an EMBL/GenBank/DDBJ whole genome shotgun (WGS) entry which is preliminary data.</text>
</comment>